<dbReference type="Pfam" id="PF13855">
    <property type="entry name" value="LRR_8"/>
    <property type="match status" value="1"/>
</dbReference>
<dbReference type="SMART" id="SM00369">
    <property type="entry name" value="LRR_TYP"/>
    <property type="match status" value="5"/>
</dbReference>
<dbReference type="Proteomes" id="UP000004198">
    <property type="component" value="Unassembled WGS sequence"/>
</dbReference>
<dbReference type="AlphaFoldDB" id="C6Q201"/>
<feature type="non-terminal residue" evidence="3">
    <location>
        <position position="577"/>
    </location>
</feature>
<dbReference type="InterPro" id="IPR025875">
    <property type="entry name" value="Leu-rich_rpt_4"/>
</dbReference>
<keyword evidence="1" id="KW-0433">Leucine-rich repeat</keyword>
<dbReference type="OrthoDB" id="2725310at2"/>
<proteinExistence type="predicted"/>
<keyword evidence="4" id="KW-1185">Reference proteome</keyword>
<dbReference type="PROSITE" id="PS51450">
    <property type="entry name" value="LRR"/>
    <property type="match status" value="6"/>
</dbReference>
<comment type="caution">
    <text evidence="3">The sequence shown here is derived from an EMBL/GenBank/DDBJ whole genome shotgun (WGS) entry which is preliminary data.</text>
</comment>
<dbReference type="PANTHER" id="PTHR46652">
    <property type="entry name" value="LEUCINE-RICH REPEAT AND IQ DOMAIN-CONTAINING PROTEIN 1-RELATED"/>
    <property type="match status" value="1"/>
</dbReference>
<reference evidence="3 4" key="1">
    <citation type="submission" date="2009-06" db="EMBL/GenBank/DDBJ databases">
        <title>The draft genome of Clostridium carboxidivorans P7.</title>
        <authorList>
            <consortium name="US DOE Joint Genome Institute (JGI-PGF)"/>
            <person name="Lucas S."/>
            <person name="Copeland A."/>
            <person name="Lapidus A."/>
            <person name="Glavina del Rio T."/>
            <person name="Tice H."/>
            <person name="Bruce D."/>
            <person name="Goodwin L."/>
            <person name="Pitluck S."/>
            <person name="Larimer F."/>
            <person name="Land M.L."/>
            <person name="Hauser L."/>
            <person name="Hemme C.L."/>
        </authorList>
    </citation>
    <scope>NUCLEOTIDE SEQUENCE [LARGE SCALE GENOMIC DNA]</scope>
    <source>
        <strain evidence="3 4">P7</strain>
    </source>
</reference>
<protein>
    <submittedName>
        <fullName evidence="3">Leucine-rich repeat protein</fullName>
    </submittedName>
</protein>
<dbReference type="Pfam" id="PF12799">
    <property type="entry name" value="LRR_4"/>
    <property type="match status" value="1"/>
</dbReference>
<sequence length="577" mass="67567">MEITIEFLESLYKLDKKSQKLTLKKYINNEYELNRNGARLHQLDEKCKNRNLWSLSLSKDLRLILYKNNNEYIPVYVGCHEDAYDWSNRKDANWISEKKIFMNKESALIQIEDSERIAIEKDNSKKSILEKQGITIKDIERLGLNHDQEVKILTIKDEEEFLDYILKFDSCISDVLLSLANGKEFNHLNDIDINQQKINDYKKNSEISDNNDTEISKLLKEILDLKSEFNQFKESQLKNKKNTNNNIIVEENERRTEIIQFKDRTLERIVREEIKKKEGNIYRGDVENITKLCHSGYGDNIIHNIEGIEYLNNLRYLCLECNKISEIEPLTKLIKLEKLFLSENEIENIDCLSELVKIKDLDLGFNNIEDISSLSYLNNIEELGLTSNRIKDISALEKLIKIKGLYLSGNEICDINVLKQMPLIESLGLDDNKIDDITVIRNLKNLKDIGISNNDIKNYSPIEEFNDKLKLQCLYDKLIIFIDPQLDKAIRKTLDEEFGIIPFDNYKKVEILVAEGENINNLEGIQFLTNLKVLKLRNNNIKNIHRLRYLEKLEILDLTDNNISDITPLENLKKLRK</sequence>
<gene>
    <name evidence="3" type="ORF">CcarbDRAFT_5069</name>
</gene>
<dbReference type="eggNOG" id="COG0210">
    <property type="taxonomic scope" value="Bacteria"/>
</dbReference>
<dbReference type="InterPro" id="IPR050836">
    <property type="entry name" value="SDS22/Internalin_LRR"/>
</dbReference>
<dbReference type="STRING" id="536227.Ccar_24290"/>
<evidence type="ECO:0000256" key="2">
    <source>
        <dbReference type="ARBA" id="ARBA00022737"/>
    </source>
</evidence>
<evidence type="ECO:0000313" key="4">
    <source>
        <dbReference type="Proteomes" id="UP000004198"/>
    </source>
</evidence>
<dbReference type="EMBL" id="ACVI01000155">
    <property type="protein sequence ID" value="EET84475.1"/>
    <property type="molecule type" value="Genomic_DNA"/>
</dbReference>
<dbReference type="InterPro" id="IPR003591">
    <property type="entry name" value="Leu-rich_rpt_typical-subtyp"/>
</dbReference>
<dbReference type="SMART" id="SM00365">
    <property type="entry name" value="LRR_SD22"/>
    <property type="match status" value="7"/>
</dbReference>
<dbReference type="InterPro" id="IPR001611">
    <property type="entry name" value="Leu-rich_rpt"/>
</dbReference>
<dbReference type="Gene3D" id="3.80.10.10">
    <property type="entry name" value="Ribonuclease Inhibitor"/>
    <property type="match status" value="2"/>
</dbReference>
<dbReference type="RefSeq" id="WP_007063952.1">
    <property type="nucleotide sequence ID" value="NZ_ACVI01000155.1"/>
</dbReference>
<evidence type="ECO:0000313" key="3">
    <source>
        <dbReference type="EMBL" id="EET84475.1"/>
    </source>
</evidence>
<evidence type="ECO:0000256" key="1">
    <source>
        <dbReference type="ARBA" id="ARBA00022614"/>
    </source>
</evidence>
<name>C6Q201_9CLOT</name>
<dbReference type="PANTHER" id="PTHR46652:SF3">
    <property type="entry name" value="LEUCINE-RICH REPEAT-CONTAINING PROTEIN 9"/>
    <property type="match status" value="1"/>
</dbReference>
<dbReference type="InterPro" id="IPR032675">
    <property type="entry name" value="LRR_dom_sf"/>
</dbReference>
<keyword evidence="2" id="KW-0677">Repeat</keyword>
<dbReference type="eggNOG" id="COG4886">
    <property type="taxonomic scope" value="Bacteria"/>
</dbReference>
<dbReference type="SUPFAM" id="SSF52058">
    <property type="entry name" value="L domain-like"/>
    <property type="match status" value="1"/>
</dbReference>
<organism evidence="3 4">
    <name type="scientific">Clostridium carboxidivorans P7</name>
    <dbReference type="NCBI Taxonomy" id="536227"/>
    <lineage>
        <taxon>Bacteria</taxon>
        <taxon>Bacillati</taxon>
        <taxon>Bacillota</taxon>
        <taxon>Clostridia</taxon>
        <taxon>Eubacteriales</taxon>
        <taxon>Clostridiaceae</taxon>
        <taxon>Clostridium</taxon>
    </lineage>
</organism>
<accession>C6Q201</accession>